<reference evidence="2 3" key="1">
    <citation type="submission" date="2013-03" db="EMBL/GenBank/DDBJ databases">
        <authorList>
            <person name="Warren W."/>
            <person name="Wilson R.K."/>
        </authorList>
    </citation>
    <scope>NUCLEOTIDE SEQUENCE</scope>
</reference>
<dbReference type="GeneTree" id="ENSGT00940000161382"/>
<feature type="region of interest" description="Disordered" evidence="1">
    <location>
        <begin position="14"/>
        <end position="39"/>
    </location>
</feature>
<feature type="compositionally biased region" description="Low complexity" evidence="1">
    <location>
        <begin position="197"/>
        <end position="216"/>
    </location>
</feature>
<feature type="compositionally biased region" description="Low complexity" evidence="1">
    <location>
        <begin position="236"/>
        <end position="259"/>
    </location>
</feature>
<dbReference type="VEuPathDB" id="HostDB:ENSMFAG00000041428"/>
<evidence type="ECO:0000313" key="2">
    <source>
        <dbReference type="Ensembl" id="ENSMFAP00000041367.2"/>
    </source>
</evidence>
<dbReference type="STRING" id="9541.ENSMFAP00000041367"/>
<accession>A0A2K5WW65</accession>
<dbReference type="Proteomes" id="UP000233100">
    <property type="component" value="Chromosome 14"/>
</dbReference>
<sequence length="285" mass="30399">MDHSDSQWLADTWRSTSGSRDLSSSSSLSSRLGADPRDPLDCRRSLLSWDSRSPGVPLLPDTSTFYGSLIAELPSSPLARPSPQVPAVRRLPPQLARLSSPCSSSDSLCSHRGLSSPRLSLAPTEAWKAKKKQGKERENRHSLKQTEMPVLTPGFYSPGAVPQALVAWRVLGPKLLSSSNELVTRPLPPAPLFPHETPQTQSQQTQPPVAPQAPSSILLATTPIPILSPCSPPSPQTSSLSGPSPASSHLSSSSLSSLGEDQDSVLTPEEVALCLELSEGEETPR</sequence>
<protein>
    <submittedName>
        <fullName evidence="2">Uncharacterized protein</fullName>
    </submittedName>
</protein>
<dbReference type="Ensembl" id="ENSMFAT00000015643.2">
    <property type="protein sequence ID" value="ENSMFAP00000041367.2"/>
    <property type="gene ID" value="ENSMFAG00000041428.2"/>
</dbReference>
<name>A0A2K5WW65_MACFA</name>
<proteinExistence type="predicted"/>
<evidence type="ECO:0000313" key="3">
    <source>
        <dbReference type="Proteomes" id="UP000233100"/>
    </source>
</evidence>
<reference evidence="2" key="2">
    <citation type="submission" date="2025-08" db="UniProtKB">
        <authorList>
            <consortium name="Ensembl"/>
        </authorList>
    </citation>
    <scope>IDENTIFICATION</scope>
</reference>
<dbReference type="Bgee" id="ENSMFAG00000041428">
    <property type="expression patterns" value="Expressed in lung and 6 other cell types or tissues"/>
</dbReference>
<reference evidence="2" key="3">
    <citation type="submission" date="2025-09" db="UniProtKB">
        <authorList>
            <consortium name="Ensembl"/>
        </authorList>
    </citation>
    <scope>IDENTIFICATION</scope>
</reference>
<feature type="compositionally biased region" description="Low complexity" evidence="1">
    <location>
        <begin position="14"/>
        <end position="32"/>
    </location>
</feature>
<feature type="region of interest" description="Disordered" evidence="1">
    <location>
        <begin position="186"/>
        <end position="285"/>
    </location>
</feature>
<keyword evidence="3" id="KW-1185">Reference proteome</keyword>
<organism evidence="2 3">
    <name type="scientific">Macaca fascicularis</name>
    <name type="common">Crab-eating macaque</name>
    <name type="synonym">Cynomolgus monkey</name>
    <dbReference type="NCBI Taxonomy" id="9541"/>
    <lineage>
        <taxon>Eukaryota</taxon>
        <taxon>Metazoa</taxon>
        <taxon>Chordata</taxon>
        <taxon>Craniata</taxon>
        <taxon>Vertebrata</taxon>
        <taxon>Euteleostomi</taxon>
        <taxon>Mammalia</taxon>
        <taxon>Eutheria</taxon>
        <taxon>Euarchontoglires</taxon>
        <taxon>Primates</taxon>
        <taxon>Haplorrhini</taxon>
        <taxon>Catarrhini</taxon>
        <taxon>Cercopithecidae</taxon>
        <taxon>Cercopithecinae</taxon>
        <taxon>Macaca</taxon>
    </lineage>
</organism>
<dbReference type="AlphaFoldDB" id="A0A2K5WW65"/>
<evidence type="ECO:0000256" key="1">
    <source>
        <dbReference type="SAM" id="MobiDB-lite"/>
    </source>
</evidence>
<feature type="region of interest" description="Disordered" evidence="1">
    <location>
        <begin position="120"/>
        <end position="143"/>
    </location>
</feature>